<reference evidence="1 2" key="1">
    <citation type="journal article" date="2013" name="PLoS Genet.">
        <title>The genome and development-dependent transcriptomes of Pyronema confluens: a window into fungal evolution.</title>
        <authorList>
            <person name="Traeger S."/>
            <person name="Altegoer F."/>
            <person name="Freitag M."/>
            <person name="Gabaldon T."/>
            <person name="Kempken F."/>
            <person name="Kumar A."/>
            <person name="Marcet-Houben M."/>
            <person name="Poggeler S."/>
            <person name="Stajich J.E."/>
            <person name="Nowrousian M."/>
        </authorList>
    </citation>
    <scope>NUCLEOTIDE SEQUENCE [LARGE SCALE GENOMIC DNA]</scope>
    <source>
        <strain evidence="2">CBS 100304</strain>
        <tissue evidence="1">Vegetative mycelium</tissue>
    </source>
</reference>
<evidence type="ECO:0000313" key="1">
    <source>
        <dbReference type="EMBL" id="CCX34580.1"/>
    </source>
</evidence>
<dbReference type="EMBL" id="HF936572">
    <property type="protein sequence ID" value="CCX34580.1"/>
    <property type="molecule type" value="Genomic_DNA"/>
</dbReference>
<protein>
    <submittedName>
        <fullName evidence="1">Uncharacterized protein</fullName>
    </submittedName>
</protein>
<gene>
    <name evidence="1" type="ORF">PCON_03973</name>
</gene>
<keyword evidence="2" id="KW-1185">Reference proteome</keyword>
<dbReference type="Proteomes" id="UP000018144">
    <property type="component" value="Unassembled WGS sequence"/>
</dbReference>
<accession>U4LRJ3</accession>
<evidence type="ECO:0000313" key="2">
    <source>
        <dbReference type="Proteomes" id="UP000018144"/>
    </source>
</evidence>
<name>U4LRJ3_PYROM</name>
<sequence>MGCKFPRGGGGMFVRGLLGIECRVKRYSCLNRCEYHSPSCKLFRDTDSRKIDIYPSNPQLLD</sequence>
<dbReference type="AlphaFoldDB" id="U4LRJ3"/>
<organism evidence="1 2">
    <name type="scientific">Pyronema omphalodes (strain CBS 100304)</name>
    <name type="common">Pyronema confluens</name>
    <dbReference type="NCBI Taxonomy" id="1076935"/>
    <lineage>
        <taxon>Eukaryota</taxon>
        <taxon>Fungi</taxon>
        <taxon>Dikarya</taxon>
        <taxon>Ascomycota</taxon>
        <taxon>Pezizomycotina</taxon>
        <taxon>Pezizomycetes</taxon>
        <taxon>Pezizales</taxon>
        <taxon>Pyronemataceae</taxon>
        <taxon>Pyronema</taxon>
    </lineage>
</organism>
<proteinExistence type="predicted"/>